<keyword evidence="14" id="KW-1185">Reference proteome</keyword>
<keyword evidence="5 9" id="KW-0997">Cell inner membrane</keyword>
<dbReference type="NCBIfam" id="TIGR01843">
    <property type="entry name" value="type_I_hlyD"/>
    <property type="match status" value="1"/>
</dbReference>
<keyword evidence="4 9" id="KW-1003">Cell membrane</keyword>
<comment type="subcellular location">
    <subcellularLocation>
        <location evidence="1 9">Cell inner membrane</location>
        <topology evidence="1 9">Single-pass membrane protein</topology>
    </subcellularLocation>
</comment>
<dbReference type="OrthoDB" id="9810980at2"/>
<dbReference type="PRINTS" id="PR01490">
    <property type="entry name" value="RTXTOXIND"/>
</dbReference>
<feature type="coiled-coil region" evidence="10">
    <location>
        <begin position="151"/>
        <end position="190"/>
    </location>
</feature>
<dbReference type="Gene3D" id="2.40.30.170">
    <property type="match status" value="1"/>
</dbReference>
<comment type="similarity">
    <text evidence="2 9">Belongs to the membrane fusion protein (MFP) (TC 8.A.1) family.</text>
</comment>
<dbReference type="InterPro" id="IPR010129">
    <property type="entry name" value="T1SS_HlyD"/>
</dbReference>
<dbReference type="Proteomes" id="UP000315252">
    <property type="component" value="Unassembled WGS sequence"/>
</dbReference>
<evidence type="ECO:0000313" key="13">
    <source>
        <dbReference type="EMBL" id="TQV74450.1"/>
    </source>
</evidence>
<evidence type="ECO:0000256" key="6">
    <source>
        <dbReference type="ARBA" id="ARBA00022692"/>
    </source>
</evidence>
<evidence type="ECO:0000256" key="2">
    <source>
        <dbReference type="ARBA" id="ARBA00009477"/>
    </source>
</evidence>
<keyword evidence="10" id="KW-0175">Coiled coil</keyword>
<feature type="domain" description="AprE-like long alpha-helical hairpin" evidence="11">
    <location>
        <begin position="103"/>
        <end position="292"/>
    </location>
</feature>
<comment type="caution">
    <text evidence="13">The sequence shown here is derived from an EMBL/GenBank/DDBJ whole genome shotgun (WGS) entry which is preliminary data.</text>
</comment>
<dbReference type="AlphaFoldDB" id="A0A545TB58"/>
<dbReference type="PANTHER" id="PTHR30386:SF17">
    <property type="entry name" value="ALKALINE PROTEASE SECRETION PROTEIN APRE"/>
    <property type="match status" value="1"/>
</dbReference>
<evidence type="ECO:0000313" key="14">
    <source>
        <dbReference type="Proteomes" id="UP000315252"/>
    </source>
</evidence>
<dbReference type="RefSeq" id="WP_142899081.1">
    <property type="nucleotide sequence ID" value="NZ_ML660061.1"/>
</dbReference>
<name>A0A545TB58_9PROT</name>
<evidence type="ECO:0000256" key="9">
    <source>
        <dbReference type="RuleBase" id="RU365093"/>
    </source>
</evidence>
<gene>
    <name evidence="13" type="ORF">FKG95_24545</name>
</gene>
<protein>
    <recommendedName>
        <fullName evidence="9">Membrane fusion protein (MFP) family protein</fullName>
    </recommendedName>
</protein>
<dbReference type="InterPro" id="IPR058982">
    <property type="entry name" value="Beta-barrel_AprE"/>
</dbReference>
<evidence type="ECO:0000256" key="8">
    <source>
        <dbReference type="ARBA" id="ARBA00023136"/>
    </source>
</evidence>
<sequence length="446" mass="48890">MTQLTTELKTTSPTKATAPADRMRGQIIFGLLVVVLMFGGIAGWTIRTKIEGAVVAPGMVAVESNRKTLQHLEGGILGELFVKEGDYAEAGQLLMRLDDTLSEANLAIVVNQQNDLTAQRARLTAELTDQEAVAYPASLVERRQESEVAEMIEAQDQLFTARREARAAEANAVRQRIAAFSEQIKGLKQQGGAVTKELKLSRDELAVLEDLRKRELVPVTRVLELQRSVARLEGQRAGGRAQIASLKAQIHEAEAQIAGAEKDFREEVSRDLTTVQAQLYTLISQRAAAEDRMERGEIRAPQAGRILDLRVHTRGGVIIAGEPIMDIVPSDDELVLMAQVPPSDVDRVSAGQAATIRLTAFNQDTTPEITGQVRTISADSVYDQANDTSFYRTQISIPKSELSKIAGLQLLPGMPAEILIKTGERQVISYLIKPLLDSFARTFRDD</sequence>
<evidence type="ECO:0000256" key="1">
    <source>
        <dbReference type="ARBA" id="ARBA00004377"/>
    </source>
</evidence>
<dbReference type="Pfam" id="PF26002">
    <property type="entry name" value="Beta-barrel_AprE"/>
    <property type="match status" value="1"/>
</dbReference>
<feature type="domain" description="AprE-like beta-barrel" evidence="12">
    <location>
        <begin position="334"/>
        <end position="423"/>
    </location>
</feature>
<evidence type="ECO:0000259" key="12">
    <source>
        <dbReference type="Pfam" id="PF26002"/>
    </source>
</evidence>
<dbReference type="PANTHER" id="PTHR30386">
    <property type="entry name" value="MEMBRANE FUSION SUBUNIT OF EMRAB-TOLC MULTIDRUG EFFLUX PUMP"/>
    <property type="match status" value="1"/>
</dbReference>
<evidence type="ECO:0000259" key="11">
    <source>
        <dbReference type="Pfam" id="PF25994"/>
    </source>
</evidence>
<dbReference type="GO" id="GO:0005886">
    <property type="term" value="C:plasma membrane"/>
    <property type="evidence" value="ECO:0007669"/>
    <property type="project" value="UniProtKB-SubCell"/>
</dbReference>
<evidence type="ECO:0000256" key="7">
    <source>
        <dbReference type="ARBA" id="ARBA00022989"/>
    </source>
</evidence>
<evidence type="ECO:0000256" key="5">
    <source>
        <dbReference type="ARBA" id="ARBA00022519"/>
    </source>
</evidence>
<evidence type="ECO:0000256" key="4">
    <source>
        <dbReference type="ARBA" id="ARBA00022475"/>
    </source>
</evidence>
<evidence type="ECO:0000256" key="10">
    <source>
        <dbReference type="SAM" id="Coils"/>
    </source>
</evidence>
<feature type="coiled-coil region" evidence="10">
    <location>
        <begin position="236"/>
        <end position="270"/>
    </location>
</feature>
<keyword evidence="3 9" id="KW-0813">Transport</keyword>
<keyword evidence="8 9" id="KW-0472">Membrane</keyword>
<dbReference type="InterPro" id="IPR058781">
    <property type="entry name" value="HH_AprE-like"/>
</dbReference>
<keyword evidence="6 9" id="KW-0812">Transmembrane</keyword>
<evidence type="ECO:0000256" key="3">
    <source>
        <dbReference type="ARBA" id="ARBA00022448"/>
    </source>
</evidence>
<feature type="transmembrane region" description="Helical" evidence="9">
    <location>
        <begin position="27"/>
        <end position="46"/>
    </location>
</feature>
<dbReference type="Pfam" id="PF25994">
    <property type="entry name" value="HH_AprE"/>
    <property type="match status" value="1"/>
</dbReference>
<reference evidence="13 14" key="1">
    <citation type="submission" date="2019-06" db="EMBL/GenBank/DDBJ databases">
        <title>Whole genome sequence for Rhodospirillaceae sp. R148.</title>
        <authorList>
            <person name="Wang G."/>
        </authorList>
    </citation>
    <scope>NUCLEOTIDE SEQUENCE [LARGE SCALE GENOMIC DNA]</scope>
    <source>
        <strain evidence="13 14">R148</strain>
    </source>
</reference>
<keyword evidence="7 9" id="KW-1133">Transmembrane helix</keyword>
<dbReference type="InterPro" id="IPR050739">
    <property type="entry name" value="MFP"/>
</dbReference>
<dbReference type="GO" id="GO:0015031">
    <property type="term" value="P:protein transport"/>
    <property type="evidence" value="ECO:0007669"/>
    <property type="project" value="InterPro"/>
</dbReference>
<organism evidence="13 14">
    <name type="scientific">Denitrobaculum tricleocarpae</name>
    <dbReference type="NCBI Taxonomy" id="2591009"/>
    <lineage>
        <taxon>Bacteria</taxon>
        <taxon>Pseudomonadati</taxon>
        <taxon>Pseudomonadota</taxon>
        <taxon>Alphaproteobacteria</taxon>
        <taxon>Rhodospirillales</taxon>
        <taxon>Rhodospirillaceae</taxon>
        <taxon>Denitrobaculum</taxon>
    </lineage>
</organism>
<proteinExistence type="inferred from homology"/>
<dbReference type="EMBL" id="VHSH01000010">
    <property type="protein sequence ID" value="TQV74450.1"/>
    <property type="molecule type" value="Genomic_DNA"/>
</dbReference>
<accession>A0A545TB58</accession>